<evidence type="ECO:0000313" key="4">
    <source>
        <dbReference type="Proteomes" id="UP000663845"/>
    </source>
</evidence>
<feature type="coiled-coil region" evidence="1">
    <location>
        <begin position="615"/>
        <end position="656"/>
    </location>
</feature>
<feature type="coiled-coil region" evidence="1">
    <location>
        <begin position="1202"/>
        <end position="1229"/>
    </location>
</feature>
<dbReference type="EMBL" id="CAJNOG010000085">
    <property type="protein sequence ID" value="CAF0915577.1"/>
    <property type="molecule type" value="Genomic_DNA"/>
</dbReference>
<dbReference type="PANTHER" id="PTHR45615:SF80">
    <property type="entry name" value="GRIP DOMAIN-CONTAINING PROTEIN"/>
    <property type="match status" value="1"/>
</dbReference>
<evidence type="ECO:0000256" key="1">
    <source>
        <dbReference type="SAM" id="Coils"/>
    </source>
</evidence>
<feature type="coiled-coil region" evidence="1">
    <location>
        <begin position="244"/>
        <end position="292"/>
    </location>
</feature>
<feature type="coiled-coil region" evidence="1">
    <location>
        <begin position="378"/>
        <end position="586"/>
    </location>
</feature>
<evidence type="ECO:0000256" key="2">
    <source>
        <dbReference type="SAM" id="MobiDB-lite"/>
    </source>
</evidence>
<feature type="coiled-coil region" evidence="1">
    <location>
        <begin position="1625"/>
        <end position="1656"/>
    </location>
</feature>
<reference evidence="3" key="1">
    <citation type="submission" date="2021-02" db="EMBL/GenBank/DDBJ databases">
        <authorList>
            <person name="Nowell W R."/>
        </authorList>
    </citation>
    <scope>NUCLEOTIDE SEQUENCE</scope>
</reference>
<feature type="region of interest" description="Disordered" evidence="2">
    <location>
        <begin position="881"/>
        <end position="902"/>
    </location>
</feature>
<protein>
    <submittedName>
        <fullName evidence="3">Uncharacterized protein</fullName>
    </submittedName>
</protein>
<name>A0A814AJL7_9BILA</name>
<dbReference type="PANTHER" id="PTHR45615">
    <property type="entry name" value="MYOSIN HEAVY CHAIN, NON-MUSCLE"/>
    <property type="match status" value="1"/>
</dbReference>
<feature type="coiled-coil region" evidence="1">
    <location>
        <begin position="97"/>
        <end position="163"/>
    </location>
</feature>
<gene>
    <name evidence="3" type="ORF">JYZ213_LOCUS11321</name>
</gene>
<organism evidence="3 4">
    <name type="scientific">Adineta steineri</name>
    <dbReference type="NCBI Taxonomy" id="433720"/>
    <lineage>
        <taxon>Eukaryota</taxon>
        <taxon>Metazoa</taxon>
        <taxon>Spiralia</taxon>
        <taxon>Gnathifera</taxon>
        <taxon>Rotifera</taxon>
        <taxon>Eurotatoria</taxon>
        <taxon>Bdelloidea</taxon>
        <taxon>Adinetida</taxon>
        <taxon>Adinetidae</taxon>
        <taxon>Adineta</taxon>
    </lineage>
</organism>
<keyword evidence="1" id="KW-0175">Coiled coil</keyword>
<feature type="coiled-coil region" evidence="1">
    <location>
        <begin position="1538"/>
        <end position="1600"/>
    </location>
</feature>
<feature type="coiled-coil region" evidence="1">
    <location>
        <begin position="1334"/>
        <end position="1444"/>
    </location>
</feature>
<feature type="compositionally biased region" description="Polar residues" evidence="2">
    <location>
        <begin position="1898"/>
        <end position="1909"/>
    </location>
</feature>
<feature type="coiled-coil region" evidence="1">
    <location>
        <begin position="928"/>
        <end position="1052"/>
    </location>
</feature>
<feature type="region of interest" description="Disordered" evidence="2">
    <location>
        <begin position="1893"/>
        <end position="1923"/>
    </location>
</feature>
<feature type="region of interest" description="Disordered" evidence="2">
    <location>
        <begin position="308"/>
        <end position="329"/>
    </location>
</feature>
<accession>A0A814AJL7</accession>
<evidence type="ECO:0000313" key="3">
    <source>
        <dbReference type="EMBL" id="CAF0915577.1"/>
    </source>
</evidence>
<sequence length="1923" mass="227170">MGATQSAVIQDASDDEVEYSDADTDISHSTPIKNDNVTRNSETDELNELRIAFEQCRQENFFLRKSLGLSSEDPVDRTRVLPIPSATSPSYSSNTLIAQYEERERVLLNENNFLKREIDTLDFQLKETFDKLEKLNNEHQNEIARSEDEKVKADRTLRRLKSDYDTRIANMKQGGVQSSANHETYRHEPLLARIRFTYPLQGQATSNVDIQAYLDKIADQEHIIKQLTKGKAPMPITYPPNTDSELTYENIQRLKDKIKRYSEDFNKLQSECEQLRQSEKKLRHEIDEIQRYCIPFEKLKDRVRVSVPSTSSPFTSANQQTDSPQSLVTGTTSNLREDATHVSNIKDYVAQLVQETADYQRIVKNQDAEIQEYKLRSNSKSDIRIRELEYDIESLKKEVENRVQSLKVCTDENERLRATQSHRLEEMKLQYTEEIQTLHEEHEELTQQIRQSNERYNQSKADVVETQRQYEELRIKYENTVREKQIEDYHRKFDQMTIDYEEELNQRQRQIDVIEKENAKRVLDTEIRRFDELQTNYDRLQSNGADHKDRLEKQRQTYELQISELEKAHDNKYEQLKQTTDALRKEIVDCRVRVQHYEDENERFRTEYQTSDHNYQHIKHERDVALNNLNEVKRKCAQLEHDLIAAETRLKENERKSLILNDENTKFKHELDELKIKITIQIQEQYENEYHNRYEELTARKDAEISNALEEVKTAESNYQRCNNERVHFEKQFHAVENELQKANRTLENHVKDISRLKEDLQRSNEQSDHDYHTFNEQLNSANHHIQQLEQRIQEKNQRILELTGNPKDVTPSLKPNDRLSLLTTYEQKIAELRKNVQEQEELIKSLRTEYPVGINDLDDIYLEIRIRIDQLEQDLQAQDNTIDPKHSDRNPLIHDKPSSPEKRSSWIIVKHDFEKCKQELVTTADKLTRAEQIINDQQHEIDHYKQEHHNLTIKLNILLDEKDVLTDRIRALEKEWKLRPIPENPSESNDQYENEIRTFQNTLQQREDSIQTLQDLIHTLKQDLNNVHQAKDKIQADYNQMTKQVTSLHEESSIKDREIRKLDDLIKNIRSTGDSSSTIVLLQNQIQQRDQEINNLIERLESNIPNQPSPTHSTTVIYEHASRRRPDIDRLTHEELLFELDTALEINRNLHKQLNEKAPPLTEIHKQLVEVRKELERQKYVNQVLWRKLDALIDIHGSNTRAELAIELANYQEEVANLKAQRTQQNLSTLNQDVSSMGIELPSKNIKSTIALLERSSIEWQTKLARLTEQLGRSESQSRNYQRELTKCQKQLYQAGLAESSMRQRRHSADDSVILGLNESNKKNDDLTKIENIDELKEIVRNQRKYLQQLQTHVRINTPDLLQLPTLEKFNEQIQNLNLVIDTYKNESKLLKNELQKLYTTIEHNKITSQQYEKRFKDQQISFEQLKNLLQKYEQIIQKHNLHIPIFDERKEHLMNPTDEYIIDLDIDIIQGNNKKKTPLYPKRNSPTNSVIMPDDYQQQIIKKDREIQKLSTDFRVLEQSYADLKHHYETEGGRNNQNIVDDLKHTQDELNEIRRQYKILRTQNTESVQDNDKLQEEIQRLLNEIKHYKSLIEHYKTEVDIWEGKVRQDSTDRSEMTIRTSELSQLLEEMRLLRRDLERSIEKQNELQMKLDENIRQSRSPLEFTFSGRGLSQPDLRILGASSLVNSENLTSSTVIDEHRSKLEGSYTTELGNMEHSHQSTRGAQQIAEKAYVVGELKIHNDLRQLMSDVKSGFKALSPELHDNLHQKTNTSGIPFDERLNLFDGYLTRALHLMETYWRAALPEKNQYNEHAYADYRLIEENKNLIINQKKSIQEIQQLREKYKQQSNYLDQVLGQLTKANRKKIDTGENMALLLQPTLDVLQKARLNIENHLKDSNSNNMPPGSAQSHHRRRHHRTNNQD</sequence>
<feature type="compositionally biased region" description="Basic and acidic residues" evidence="2">
    <location>
        <begin position="883"/>
        <end position="902"/>
    </location>
</feature>
<feature type="region of interest" description="Disordered" evidence="2">
    <location>
        <begin position="1"/>
        <end position="41"/>
    </location>
</feature>
<feature type="compositionally biased region" description="Polar residues" evidence="2">
    <location>
        <begin position="317"/>
        <end position="329"/>
    </location>
</feature>
<proteinExistence type="predicted"/>
<comment type="caution">
    <text evidence="3">The sequence shown here is derived from an EMBL/GenBank/DDBJ whole genome shotgun (WGS) entry which is preliminary data.</text>
</comment>
<feature type="compositionally biased region" description="Polar residues" evidence="2">
    <location>
        <begin position="27"/>
        <end position="40"/>
    </location>
</feature>
<feature type="compositionally biased region" description="Acidic residues" evidence="2">
    <location>
        <begin position="12"/>
        <end position="24"/>
    </location>
</feature>
<dbReference type="Proteomes" id="UP000663845">
    <property type="component" value="Unassembled WGS sequence"/>
</dbReference>
<feature type="compositionally biased region" description="Basic residues" evidence="2">
    <location>
        <begin position="1910"/>
        <end position="1923"/>
    </location>
</feature>